<dbReference type="STRING" id="79929.MTBMA_c03240"/>
<dbReference type="RefSeq" id="WP_013295157.1">
    <property type="nucleotide sequence ID" value="NC_014408.1"/>
</dbReference>
<evidence type="ECO:0000313" key="1">
    <source>
        <dbReference type="EMBL" id="ADL57930.1"/>
    </source>
</evidence>
<dbReference type="GeneID" id="9704030"/>
<reference evidence="1 2" key="2">
    <citation type="journal article" date="2010" name="J. Bacteriol.">
        <title>Complete genome sequence of Methanothermobacter marburgensis, a methanoarchaeon model organism.</title>
        <authorList>
            <person name="Liesegang H."/>
            <person name="Kaster A.K."/>
            <person name="Wiezer A."/>
            <person name="Goenrich M."/>
            <person name="Wollherr A."/>
            <person name="Seedorf H."/>
            <person name="Gottschalk G."/>
            <person name="Thauer R.K."/>
        </authorList>
    </citation>
    <scope>NUCLEOTIDE SEQUENCE [LARGE SCALE GENOMIC DNA]</scope>
    <source>
        <strain evidence="2">ATCC BAA-927 / DSM 2133 / JCM 14651 / NBRC 100331 / OCM 82 / Marburg</strain>
    </source>
</reference>
<organism evidence="1 2">
    <name type="scientific">Methanothermobacter marburgensis (strain ATCC BAA-927 / DSM 2133 / JCM 14651 / NBRC 100331 / OCM 82 / Marburg)</name>
    <name type="common">Methanobacterium thermoautotrophicum</name>
    <dbReference type="NCBI Taxonomy" id="79929"/>
    <lineage>
        <taxon>Archaea</taxon>
        <taxon>Methanobacteriati</taxon>
        <taxon>Methanobacteriota</taxon>
        <taxon>Methanomada group</taxon>
        <taxon>Methanobacteria</taxon>
        <taxon>Methanobacteriales</taxon>
        <taxon>Methanobacteriaceae</taxon>
        <taxon>Methanothermobacter</taxon>
    </lineage>
</organism>
<name>D9PUN2_METTM</name>
<dbReference type="PaxDb" id="79929-MTBMA_c03240"/>
<reference key="1">
    <citation type="submission" date="2009-08" db="EMBL/GenBank/DDBJ databases">
        <title>The genome sequence of Methanothermobacter marburgensis.</title>
        <authorList>
            <person name="Kaster A."/>
            <person name="Seedorf H."/>
            <person name="Goenrich M."/>
            <person name="Wiezer A."/>
            <person name="Liesegang H."/>
            <person name="Thauer R."/>
            <person name="Gottschalk G."/>
        </authorList>
    </citation>
    <scope>NUCLEOTIDE SEQUENCE</scope>
    <source>
        <strain>Marburg</strain>
    </source>
</reference>
<evidence type="ECO:0000313" key="2">
    <source>
        <dbReference type="Proteomes" id="UP000000345"/>
    </source>
</evidence>
<sequence length="72" mass="8292">MNSDLESECAANLMELVGKRVVDVEFSTYDDKCWRIYITTDSGIIVMTFCRDWKCPVVERRDKVKDIPGLEG</sequence>
<dbReference type="AlphaFoldDB" id="D9PUN2"/>
<dbReference type="Proteomes" id="UP000000345">
    <property type="component" value="Chromosome"/>
</dbReference>
<accession>D9PUN2</accession>
<keyword evidence="2" id="KW-1185">Reference proteome</keyword>
<dbReference type="OrthoDB" id="80269at2157"/>
<protein>
    <submittedName>
        <fullName evidence="1">Uncharacterized protein</fullName>
    </submittedName>
</protein>
<dbReference type="EMBL" id="CP001710">
    <property type="protein sequence ID" value="ADL57930.1"/>
    <property type="molecule type" value="Genomic_DNA"/>
</dbReference>
<dbReference type="KEGG" id="mmg:MTBMA_c03240"/>
<dbReference type="HOGENOM" id="CLU_200894_0_0_2"/>
<gene>
    <name evidence="1" type="ordered locus">MTBMA_c03240</name>
</gene>
<dbReference type="GeneID" id="77399107"/>
<proteinExistence type="predicted"/>